<evidence type="ECO:0000313" key="3">
    <source>
        <dbReference type="EMBL" id="KOB69787.1"/>
    </source>
</evidence>
<evidence type="ECO:0000313" key="4">
    <source>
        <dbReference type="Proteomes" id="UP000037510"/>
    </source>
</evidence>
<feature type="region of interest" description="Disordered" evidence="1">
    <location>
        <begin position="116"/>
        <end position="148"/>
    </location>
</feature>
<dbReference type="STRING" id="104452.A0A0L7L2U9"/>
<name>A0A0L7L2U9_OPEBR</name>
<keyword evidence="4" id="KW-1185">Reference proteome</keyword>
<feature type="compositionally biased region" description="Low complexity" evidence="1">
    <location>
        <begin position="124"/>
        <end position="137"/>
    </location>
</feature>
<organism evidence="3 4">
    <name type="scientific">Operophtera brumata</name>
    <name type="common">Winter moth</name>
    <name type="synonym">Phalaena brumata</name>
    <dbReference type="NCBI Taxonomy" id="104452"/>
    <lineage>
        <taxon>Eukaryota</taxon>
        <taxon>Metazoa</taxon>
        <taxon>Ecdysozoa</taxon>
        <taxon>Arthropoda</taxon>
        <taxon>Hexapoda</taxon>
        <taxon>Insecta</taxon>
        <taxon>Pterygota</taxon>
        <taxon>Neoptera</taxon>
        <taxon>Endopterygota</taxon>
        <taxon>Lepidoptera</taxon>
        <taxon>Glossata</taxon>
        <taxon>Ditrysia</taxon>
        <taxon>Geometroidea</taxon>
        <taxon>Geometridae</taxon>
        <taxon>Larentiinae</taxon>
        <taxon>Operophtera</taxon>
    </lineage>
</organism>
<gene>
    <name evidence="3" type="ORF">OBRU01_13065</name>
</gene>
<evidence type="ECO:0000256" key="1">
    <source>
        <dbReference type="SAM" id="MobiDB-lite"/>
    </source>
</evidence>
<feature type="domain" description="HTH OST-type" evidence="2">
    <location>
        <begin position="176"/>
        <end position="253"/>
    </location>
</feature>
<feature type="region of interest" description="Disordered" evidence="1">
    <location>
        <begin position="274"/>
        <end position="305"/>
    </location>
</feature>
<comment type="caution">
    <text evidence="3">The sequence shown here is derived from an EMBL/GenBank/DDBJ whole genome shotgun (WGS) entry which is preliminary data.</text>
</comment>
<protein>
    <submittedName>
        <fullName evidence="3">Limkain-b1</fullName>
    </submittedName>
</protein>
<dbReference type="EMBL" id="JTDY01003295">
    <property type="protein sequence ID" value="KOB69787.1"/>
    <property type="molecule type" value="Genomic_DNA"/>
</dbReference>
<dbReference type="PROSITE" id="PS51644">
    <property type="entry name" value="HTH_OST"/>
    <property type="match status" value="1"/>
</dbReference>
<accession>A0A0L7L2U9</accession>
<sequence length="512" mass="56319">MVQLIDLTPVSSSEMEEAPWKCHIHASLSMGQEDGSRILQPVFMEVSVLAQNAHVLLEKHGGLMPLLSATSTRRSAWARKTAVGSCNQCSWRCQCWHRMLIAPSLEVKDTPSRHLTWRTEGHESPPSFCSQSESSRSSADRERPRTAPTLEPMLALFERELIDLLRTAPKCSIPFSNRRWTADLVKLLKAQPGRAVLPHEIPPLYQATYGRAFTPVDYGVCTLPELMERVTPQAITVAADGTISLPRFLALRARLPRALRAAAARRALRLREAGGPVRADPGRRDRLRGARRREGRQADRARRAARRRAAAESAGALAAESADRAVRETPNMLEASTLEELIYLAGGYIEGGMVLAPGSACRWAGAALCACAALCGDRSVARGSTHEYFTATYRRFTATHPDVPQLVAAGIIRVEDTRVVLVPAWRTVWRLAQILADKGVSLTDMELYLEYTGRFELVLPGAEPGKSLMLSHTRVAHRVAPRADTSGQGRVAHGHGALPGVYRPVRARAPRR</sequence>
<dbReference type="Proteomes" id="UP000037510">
    <property type="component" value="Unassembled WGS sequence"/>
</dbReference>
<dbReference type="AlphaFoldDB" id="A0A0L7L2U9"/>
<reference evidence="3 4" key="1">
    <citation type="journal article" date="2015" name="Genome Biol. Evol.">
        <title>The genome of winter moth (Operophtera brumata) provides a genomic perspective on sexual dimorphism and phenology.</title>
        <authorList>
            <person name="Derks M.F."/>
            <person name="Smit S."/>
            <person name="Salis L."/>
            <person name="Schijlen E."/>
            <person name="Bossers A."/>
            <person name="Mateman C."/>
            <person name="Pijl A.S."/>
            <person name="de Ridder D."/>
            <person name="Groenen M.A."/>
            <person name="Visser M.E."/>
            <person name="Megens H.J."/>
        </authorList>
    </citation>
    <scope>NUCLEOTIDE SEQUENCE [LARGE SCALE GENOMIC DNA]</scope>
    <source>
        <strain evidence="3">WM2013NL</strain>
        <tissue evidence="3">Head and thorax</tissue>
    </source>
</reference>
<proteinExistence type="predicted"/>
<dbReference type="InterPro" id="IPR025605">
    <property type="entry name" value="OST-HTH/LOTUS_dom"/>
</dbReference>
<evidence type="ECO:0000259" key="2">
    <source>
        <dbReference type="PROSITE" id="PS51644"/>
    </source>
</evidence>